<dbReference type="RefSeq" id="WP_190471181.1">
    <property type="nucleotide sequence ID" value="NZ_JACJSG010000012.1"/>
</dbReference>
<name>A0ABR8D1S4_9NOST</name>
<feature type="transmembrane region" description="Helical" evidence="2">
    <location>
        <begin position="32"/>
        <end position="54"/>
    </location>
</feature>
<feature type="transmembrane region" description="Helical" evidence="2">
    <location>
        <begin position="145"/>
        <end position="166"/>
    </location>
</feature>
<comment type="caution">
    <text evidence="3">The sequence shown here is derived from an EMBL/GenBank/DDBJ whole genome shotgun (WGS) entry which is preliminary data.</text>
</comment>
<reference evidence="3 4" key="1">
    <citation type="journal article" date="2020" name="ISME J.">
        <title>Comparative genomics reveals insights into cyanobacterial evolution and habitat adaptation.</title>
        <authorList>
            <person name="Chen M.Y."/>
            <person name="Teng W.K."/>
            <person name="Zhao L."/>
            <person name="Hu C.X."/>
            <person name="Zhou Y.K."/>
            <person name="Han B.P."/>
            <person name="Song L.R."/>
            <person name="Shu W.S."/>
        </authorList>
    </citation>
    <scope>NUCLEOTIDE SEQUENCE [LARGE SCALE GENOMIC DNA]</scope>
    <source>
        <strain evidence="3 4">FACHB-119</strain>
    </source>
</reference>
<evidence type="ECO:0000313" key="4">
    <source>
        <dbReference type="Proteomes" id="UP000661112"/>
    </source>
</evidence>
<evidence type="ECO:0000256" key="2">
    <source>
        <dbReference type="SAM" id="Phobius"/>
    </source>
</evidence>
<keyword evidence="2" id="KW-0472">Membrane</keyword>
<keyword evidence="2" id="KW-0812">Transmembrane</keyword>
<feature type="transmembrane region" description="Helical" evidence="2">
    <location>
        <begin position="220"/>
        <end position="238"/>
    </location>
</feature>
<evidence type="ECO:0000256" key="1">
    <source>
        <dbReference type="SAM" id="MobiDB-lite"/>
    </source>
</evidence>
<dbReference type="Proteomes" id="UP000661112">
    <property type="component" value="Unassembled WGS sequence"/>
</dbReference>
<protein>
    <submittedName>
        <fullName evidence="3">Uncharacterized protein</fullName>
    </submittedName>
</protein>
<evidence type="ECO:0000313" key="3">
    <source>
        <dbReference type="EMBL" id="MBD2501093.1"/>
    </source>
</evidence>
<feature type="transmembrane region" description="Helical" evidence="2">
    <location>
        <begin position="178"/>
        <end position="200"/>
    </location>
</feature>
<organism evidence="3 4">
    <name type="scientific">Anabaena azotica FACHB-119</name>
    <dbReference type="NCBI Taxonomy" id="947527"/>
    <lineage>
        <taxon>Bacteria</taxon>
        <taxon>Bacillati</taxon>
        <taxon>Cyanobacteriota</taxon>
        <taxon>Cyanophyceae</taxon>
        <taxon>Nostocales</taxon>
        <taxon>Nostocaceae</taxon>
        <taxon>Anabaena</taxon>
        <taxon>Anabaena azotica</taxon>
    </lineage>
</organism>
<accession>A0ABR8D1S4</accession>
<feature type="transmembrane region" description="Helical" evidence="2">
    <location>
        <begin position="74"/>
        <end position="92"/>
    </location>
</feature>
<keyword evidence="2" id="KW-1133">Transmembrane helix</keyword>
<feature type="transmembrane region" description="Helical" evidence="2">
    <location>
        <begin position="104"/>
        <end position="125"/>
    </location>
</feature>
<feature type="region of interest" description="Disordered" evidence="1">
    <location>
        <begin position="1"/>
        <end position="21"/>
    </location>
</feature>
<gene>
    <name evidence="3" type="ORF">H6G83_10845</name>
</gene>
<sequence>MQANSSSSPQTTSANRNSQSSRLLIPRSQRRGFFVQFTLMTIMGWVVGGVASIALEKIIWDNWTYAIASAPQTWAFWVKFGSNVLFAVVFAADQALIIRRYVSGRLWLLATSIGWLIAYYVAAAWNSYLSSIATSLNENLTVELTYILSFLSTFAYIFSGIWLGLFQWLVLRRYITKCWWWCFFPSVSFLCISLLVWLLSLGQNLFPEAYRTPVLYWSQQGFTAIILGIIPAIGLCSLKRNLQRKAGISSP</sequence>
<dbReference type="EMBL" id="JACJSG010000012">
    <property type="protein sequence ID" value="MBD2501093.1"/>
    <property type="molecule type" value="Genomic_DNA"/>
</dbReference>
<keyword evidence="4" id="KW-1185">Reference proteome</keyword>
<proteinExistence type="predicted"/>